<dbReference type="GO" id="GO:0005524">
    <property type="term" value="F:ATP binding"/>
    <property type="evidence" value="ECO:0007669"/>
    <property type="project" value="UniProtKB-KW"/>
</dbReference>
<dbReference type="InterPro" id="IPR013563">
    <property type="entry name" value="Oligopep_ABC_C"/>
</dbReference>
<keyword evidence="4" id="KW-1003">Cell membrane</keyword>
<evidence type="ECO:0000256" key="8">
    <source>
        <dbReference type="ARBA" id="ARBA00038852"/>
    </source>
</evidence>
<dbReference type="PANTHER" id="PTHR43297">
    <property type="entry name" value="OLIGOPEPTIDE TRANSPORT ATP-BINDING PROTEIN APPD"/>
    <property type="match status" value="1"/>
</dbReference>
<organism evidence="11 12">
    <name type="scientific">Salinisphaera aquimarina</name>
    <dbReference type="NCBI Taxonomy" id="2094031"/>
    <lineage>
        <taxon>Bacteria</taxon>
        <taxon>Pseudomonadati</taxon>
        <taxon>Pseudomonadota</taxon>
        <taxon>Gammaproteobacteria</taxon>
        <taxon>Salinisphaerales</taxon>
        <taxon>Salinisphaeraceae</taxon>
        <taxon>Salinisphaera</taxon>
    </lineage>
</organism>
<keyword evidence="7" id="KW-0472">Membrane</keyword>
<dbReference type="Proteomes" id="UP001595462">
    <property type="component" value="Unassembled WGS sequence"/>
</dbReference>
<accession>A0ABV7EKL0</accession>
<evidence type="ECO:0000256" key="2">
    <source>
        <dbReference type="ARBA" id="ARBA00005417"/>
    </source>
</evidence>
<evidence type="ECO:0000256" key="4">
    <source>
        <dbReference type="ARBA" id="ARBA00022475"/>
    </source>
</evidence>
<proteinExistence type="inferred from homology"/>
<comment type="catalytic activity">
    <reaction evidence="9">
        <text>a dipeptide(out) + ATP + H2O = a dipeptide(in) + ADP + phosphate + H(+)</text>
        <dbReference type="Rhea" id="RHEA:23120"/>
        <dbReference type="ChEBI" id="CHEBI:15377"/>
        <dbReference type="ChEBI" id="CHEBI:15378"/>
        <dbReference type="ChEBI" id="CHEBI:30616"/>
        <dbReference type="ChEBI" id="CHEBI:43474"/>
        <dbReference type="ChEBI" id="CHEBI:90799"/>
        <dbReference type="ChEBI" id="CHEBI:456216"/>
        <dbReference type="EC" id="7.4.2.9"/>
    </reaction>
</comment>
<evidence type="ECO:0000256" key="3">
    <source>
        <dbReference type="ARBA" id="ARBA00022448"/>
    </source>
</evidence>
<dbReference type="InterPro" id="IPR027417">
    <property type="entry name" value="P-loop_NTPase"/>
</dbReference>
<dbReference type="CDD" id="cd03257">
    <property type="entry name" value="ABC_NikE_OppD_transporters"/>
    <property type="match status" value="2"/>
</dbReference>
<dbReference type="PROSITE" id="PS50893">
    <property type="entry name" value="ABC_TRANSPORTER_2"/>
    <property type="match status" value="2"/>
</dbReference>
<dbReference type="Pfam" id="PF08352">
    <property type="entry name" value="oligo_HPY"/>
    <property type="match status" value="2"/>
</dbReference>
<comment type="caution">
    <text evidence="11">The sequence shown here is derived from an EMBL/GenBank/DDBJ whole genome shotgun (WGS) entry which is preliminary data.</text>
</comment>
<dbReference type="SUPFAM" id="SSF52540">
    <property type="entry name" value="P-loop containing nucleoside triphosphate hydrolases"/>
    <property type="match status" value="2"/>
</dbReference>
<dbReference type="EMBL" id="JBHRSS010000001">
    <property type="protein sequence ID" value="MFC3102355.1"/>
    <property type="molecule type" value="Genomic_DNA"/>
</dbReference>
<evidence type="ECO:0000259" key="10">
    <source>
        <dbReference type="PROSITE" id="PS50893"/>
    </source>
</evidence>
<evidence type="ECO:0000256" key="7">
    <source>
        <dbReference type="ARBA" id="ARBA00023136"/>
    </source>
</evidence>
<dbReference type="InterPro" id="IPR050388">
    <property type="entry name" value="ABC_Ni/Peptide_Import"/>
</dbReference>
<dbReference type="InterPro" id="IPR003593">
    <property type="entry name" value="AAA+_ATPase"/>
</dbReference>
<dbReference type="InterPro" id="IPR017871">
    <property type="entry name" value="ABC_transporter-like_CS"/>
</dbReference>
<keyword evidence="5" id="KW-0547">Nucleotide-binding</keyword>
<dbReference type="NCBIfam" id="TIGR01727">
    <property type="entry name" value="oligo_HPY"/>
    <property type="match status" value="1"/>
</dbReference>
<reference evidence="12" key="1">
    <citation type="journal article" date="2019" name="Int. J. Syst. Evol. Microbiol.">
        <title>The Global Catalogue of Microorganisms (GCM) 10K type strain sequencing project: providing services to taxonomists for standard genome sequencing and annotation.</title>
        <authorList>
            <consortium name="The Broad Institute Genomics Platform"/>
            <consortium name="The Broad Institute Genome Sequencing Center for Infectious Disease"/>
            <person name="Wu L."/>
            <person name="Ma J."/>
        </authorList>
    </citation>
    <scope>NUCLEOTIDE SEQUENCE [LARGE SCALE GENOMIC DNA]</scope>
    <source>
        <strain evidence="12">KCTC 52640</strain>
    </source>
</reference>
<keyword evidence="3" id="KW-0813">Transport</keyword>
<evidence type="ECO:0000313" key="12">
    <source>
        <dbReference type="Proteomes" id="UP001595462"/>
    </source>
</evidence>
<dbReference type="EC" id="7.4.2.9" evidence="8"/>
<keyword evidence="12" id="KW-1185">Reference proteome</keyword>
<feature type="domain" description="ABC transporter" evidence="10">
    <location>
        <begin position="365"/>
        <end position="606"/>
    </location>
</feature>
<dbReference type="Gene3D" id="3.40.50.300">
    <property type="entry name" value="P-loop containing nucleotide triphosphate hydrolases"/>
    <property type="match status" value="2"/>
</dbReference>
<name>A0ABV7EKL0_9GAMM</name>
<evidence type="ECO:0000256" key="1">
    <source>
        <dbReference type="ARBA" id="ARBA00004417"/>
    </source>
</evidence>
<dbReference type="PANTHER" id="PTHR43297:SF2">
    <property type="entry name" value="DIPEPTIDE TRANSPORT ATP-BINDING PROTEIN DPPD"/>
    <property type="match status" value="1"/>
</dbReference>
<evidence type="ECO:0000256" key="5">
    <source>
        <dbReference type="ARBA" id="ARBA00022741"/>
    </source>
</evidence>
<protein>
    <recommendedName>
        <fullName evidence="8">ABC-type dipeptide transporter</fullName>
        <ecNumber evidence="8">7.4.2.9</ecNumber>
    </recommendedName>
</protein>
<dbReference type="InterPro" id="IPR003439">
    <property type="entry name" value="ABC_transporter-like_ATP-bd"/>
</dbReference>
<dbReference type="RefSeq" id="WP_380685329.1">
    <property type="nucleotide sequence ID" value="NZ_JBHRSS010000001.1"/>
</dbReference>
<comment type="similarity">
    <text evidence="2">Belongs to the ABC transporter superfamily.</text>
</comment>
<keyword evidence="6 11" id="KW-0067">ATP-binding</keyword>
<feature type="domain" description="ABC transporter" evidence="10">
    <location>
        <begin position="11"/>
        <end position="261"/>
    </location>
</feature>
<dbReference type="NCBIfam" id="NF008453">
    <property type="entry name" value="PRK11308.1"/>
    <property type="match status" value="2"/>
</dbReference>
<evidence type="ECO:0000256" key="6">
    <source>
        <dbReference type="ARBA" id="ARBA00022840"/>
    </source>
</evidence>
<dbReference type="SMART" id="SM00382">
    <property type="entry name" value="AAA"/>
    <property type="match status" value="2"/>
</dbReference>
<evidence type="ECO:0000313" key="11">
    <source>
        <dbReference type="EMBL" id="MFC3102355.1"/>
    </source>
</evidence>
<sequence length="623" mass="67381">MPYSNDPLLCVDGLSVGLTSPRGDTTWPVRQVGFELARGEALGIVGESGSGKSMAMLALMGLLPGSARREATRVSLGETDLLTLPDAQFARQVAGKRIGMIFQEPMTSLNPVYSIGRQLTETMTLHGQADARTARRRALELLERVGVPEPEVRLRQYPHQLSGGLRQRVMIAMALMNSPELIIADEPTTALDVTIKAQILDLLAELRAELGTAMILVSHDIAAVSRAVDRVAVMYAGALVEQGSLRQVLETPLHPYTQGLLRCAPRALAPNGGGRLGSIAGSVPRPFARLSRCAFSDRCPLVHDACHDGEPVMHRADDRAYRCMLGADRLRAFEWADTAQSEQMTQPSRATAAANDTPILSLESVSCEFVTRRGLLGAAHRLRAVDDVSLGLYRGEILAVVGESGSGKTTMARMLLGLQAPTAGVVRFDDRPLADTGARERARQIQPVFQDPYSSLNPLRTVADSIGRPLVVHGIGNSRSRSERVREVMALVGLDARFYDSYPGQMSGGQRQRVAVARALVLEPDVIVCDEPTSALDISVQAQILNLLLDLQARLNLTYFIITHDLAVVRYMASRVAVMQGGRIVETGPTEQVYTRPASAYTRELLASMSDPLSQRAPAAASV</sequence>
<dbReference type="PROSITE" id="PS00211">
    <property type="entry name" value="ABC_TRANSPORTER_1"/>
    <property type="match status" value="1"/>
</dbReference>
<dbReference type="Pfam" id="PF00005">
    <property type="entry name" value="ABC_tran"/>
    <property type="match status" value="2"/>
</dbReference>
<comment type="subcellular location">
    <subcellularLocation>
        <location evidence="1">Cell inner membrane</location>
        <topology evidence="1">Peripheral membrane protein</topology>
    </subcellularLocation>
</comment>
<gene>
    <name evidence="11" type="ORF">ACFOSU_00450</name>
</gene>
<evidence type="ECO:0000256" key="9">
    <source>
        <dbReference type="ARBA" id="ARBA00047356"/>
    </source>
</evidence>